<dbReference type="GO" id="GO:0004519">
    <property type="term" value="F:endonuclease activity"/>
    <property type="evidence" value="ECO:0007669"/>
    <property type="project" value="UniProtKB-UniRule"/>
</dbReference>
<keyword evidence="5 13" id="KW-0255">Endonuclease</keyword>
<comment type="similarity">
    <text evidence="13">Belongs to the CRISPR-associated Cas9 family.</text>
</comment>
<keyword evidence="7" id="KW-0460">Magnesium</keyword>
<evidence type="ECO:0000256" key="1">
    <source>
        <dbReference type="ARBA" id="ARBA00001946"/>
    </source>
</evidence>
<feature type="domain" description="HNH Cas9-type" evidence="14">
    <location>
        <begin position="502"/>
        <end position="666"/>
    </location>
</feature>
<keyword evidence="11" id="KW-0464">Manganese</keyword>
<evidence type="ECO:0000256" key="10">
    <source>
        <dbReference type="ARBA" id="ARBA00023125"/>
    </source>
</evidence>
<evidence type="ECO:0000256" key="3">
    <source>
        <dbReference type="ARBA" id="ARBA00022722"/>
    </source>
</evidence>
<evidence type="ECO:0000256" key="13">
    <source>
        <dbReference type="HAMAP-Rule" id="MF_01480"/>
    </source>
</evidence>
<keyword evidence="10 13" id="KW-0238">DNA-binding</keyword>
<dbReference type="InterPro" id="IPR033114">
    <property type="entry name" value="HNH_CAS9"/>
</dbReference>
<evidence type="ECO:0000256" key="8">
    <source>
        <dbReference type="ARBA" id="ARBA00022884"/>
    </source>
</evidence>
<comment type="cofactor">
    <cofactor evidence="1">
        <name>Mg(2+)</name>
        <dbReference type="ChEBI" id="CHEBI:18420"/>
    </cofactor>
</comment>
<dbReference type="GO" id="GO:0016787">
    <property type="term" value="F:hydrolase activity"/>
    <property type="evidence" value="ECO:0007669"/>
    <property type="project" value="UniProtKB-KW"/>
</dbReference>
<dbReference type="GO" id="GO:0043571">
    <property type="term" value="P:maintenance of CRISPR repeat elements"/>
    <property type="evidence" value="ECO:0007669"/>
    <property type="project" value="UniProtKB-UniRule"/>
</dbReference>
<evidence type="ECO:0000256" key="5">
    <source>
        <dbReference type="ARBA" id="ARBA00022759"/>
    </source>
</evidence>
<evidence type="ECO:0000256" key="7">
    <source>
        <dbReference type="ARBA" id="ARBA00022842"/>
    </source>
</evidence>
<evidence type="ECO:0000313" key="16">
    <source>
        <dbReference type="Proteomes" id="UP000470082"/>
    </source>
</evidence>
<dbReference type="GO" id="GO:0003723">
    <property type="term" value="F:RNA binding"/>
    <property type="evidence" value="ECO:0007669"/>
    <property type="project" value="UniProtKB-UniRule"/>
</dbReference>
<dbReference type="Pfam" id="PF18061">
    <property type="entry name" value="CRISPR_Cas9_WED"/>
    <property type="match status" value="1"/>
</dbReference>
<feature type="active site" description="Proton acceptor for HNH nuclease domain" evidence="13">
    <location>
        <position position="578"/>
    </location>
</feature>
<name>A0A7X2T433_9FIRM</name>
<proteinExistence type="inferred from homology"/>
<evidence type="ECO:0000256" key="9">
    <source>
        <dbReference type="ARBA" id="ARBA00023118"/>
    </source>
</evidence>
<feature type="active site" description="For RuvC-like nuclease domain" evidence="13">
    <location>
        <position position="23"/>
    </location>
</feature>
<evidence type="ECO:0000256" key="12">
    <source>
        <dbReference type="ARBA" id="ARBA00046380"/>
    </source>
</evidence>
<keyword evidence="16" id="KW-1185">Reference proteome</keyword>
<evidence type="ECO:0000256" key="2">
    <source>
        <dbReference type="ARBA" id="ARBA00005244"/>
    </source>
</evidence>
<dbReference type="HAMAP" id="MF_01480">
    <property type="entry name" value="Cas9"/>
    <property type="match status" value="1"/>
</dbReference>
<reference evidence="15 16" key="1">
    <citation type="submission" date="2019-08" db="EMBL/GenBank/DDBJ databases">
        <title>In-depth cultivation of the pig gut microbiome towards novel bacterial diversity and tailored functional studies.</title>
        <authorList>
            <person name="Wylensek D."/>
            <person name="Hitch T.C.A."/>
            <person name="Clavel T."/>
        </authorList>
    </citation>
    <scope>NUCLEOTIDE SEQUENCE [LARGE SCALE GENOMIC DNA]</scope>
    <source>
        <strain evidence="15 16">LKV-178-WT-2G</strain>
    </source>
</reference>
<dbReference type="Pfam" id="PF22702">
    <property type="entry name" value="Cas9_RuvC"/>
    <property type="match status" value="1"/>
</dbReference>
<comment type="function">
    <text evidence="13">CRISPR (clustered regularly interspaced short palindromic repeat) is an adaptive immune system that provides protection against mobile genetic elements (viruses, transposable elements and conjugative plasmids). CRISPR clusters contain spacers, sequences complementary to antecedent mobile elements, and target invading nucleic acids. CRISPR clusters are transcribed and processed into CRISPR RNA (crRNA). In type II CRISPR systems correct processing of pre-crRNA requires a trans-encoded small RNA (tracrRNA), endogenous ribonuclease 3 (rnc) and this protein. The tracrRNA serves as a guide for ribonuclease 3-aided processing of pre-crRNA. Subsequently Cas9/crRNA/tracrRNA endonucleolytically cleaves linear or circular dsDNA target complementary to the spacer; Cas9 is inactive in the absence of the 2 guide RNAs (gRNA). Cas9 recognizes the protospacer adjacent motif (PAM) in the CRISPR repeat sequences to help distinguish self versus nonself, as targets within the bacterial CRISPR locus do not have PAMs. PAM recognition is also required for catalytic activity.</text>
</comment>
<evidence type="ECO:0000259" key="14">
    <source>
        <dbReference type="PROSITE" id="PS51749"/>
    </source>
</evidence>
<dbReference type="PROSITE" id="PS51749">
    <property type="entry name" value="HNH_CAS9"/>
    <property type="match status" value="1"/>
</dbReference>
<comment type="caution">
    <text evidence="15">The sequence shown here is derived from an EMBL/GenBank/DDBJ whole genome shotgun (WGS) entry which is preliminary data.</text>
</comment>
<evidence type="ECO:0000256" key="11">
    <source>
        <dbReference type="ARBA" id="ARBA00023211"/>
    </source>
</evidence>
<protein>
    <recommendedName>
        <fullName evidence="13">CRISPR-associated endonuclease Cas9</fullName>
        <ecNumber evidence="13">3.1.-.-</ecNumber>
    </recommendedName>
</protein>
<dbReference type="NCBIfam" id="TIGR01865">
    <property type="entry name" value="cas_Csn1"/>
    <property type="match status" value="1"/>
</dbReference>
<keyword evidence="6 13" id="KW-0378">Hydrolase</keyword>
<dbReference type="InterPro" id="IPR036397">
    <property type="entry name" value="RNaseH_sf"/>
</dbReference>
<keyword evidence="4" id="KW-0479">Metal-binding</keyword>
<comment type="domain">
    <text evidence="13">Has 2 endonuclease domains. The discontinuous RuvC-like domain cleaves the target DNA noncomplementary to crRNA while the HNH nuclease domain cleaves the target DNA complementary to crRNA.</text>
</comment>
<accession>A0A7X2T433</accession>
<keyword evidence="8 13" id="KW-0694">RNA-binding</keyword>
<comment type="caution">
    <text evidence="13">Lacks conserved residue(s) required for the propagation of feature annotation.</text>
</comment>
<dbReference type="InterPro" id="IPR040656">
    <property type="entry name" value="Cas9_WED_dom"/>
</dbReference>
<dbReference type="Gene3D" id="3.30.420.10">
    <property type="entry name" value="Ribonuclease H-like superfamily/Ribonuclease H"/>
    <property type="match status" value="3"/>
</dbReference>
<evidence type="ECO:0000313" key="15">
    <source>
        <dbReference type="EMBL" id="MSS01356.1"/>
    </source>
</evidence>
<comment type="subunit">
    <text evidence="12 13">Monomer. Binds crRNA and tracrRNA.</text>
</comment>
<dbReference type="EMBL" id="VUMM01000006">
    <property type="protein sequence ID" value="MSS01356.1"/>
    <property type="molecule type" value="Genomic_DNA"/>
</dbReference>
<dbReference type="InterPro" id="IPR028629">
    <property type="entry name" value="Cas9"/>
</dbReference>
<dbReference type="EC" id="3.1.-.-" evidence="13"/>
<organism evidence="15 16">
    <name type="scientific">Floccifex porci</name>
    <dbReference type="NCBI Taxonomy" id="2606629"/>
    <lineage>
        <taxon>Bacteria</taxon>
        <taxon>Bacillati</taxon>
        <taxon>Bacillota</taxon>
        <taxon>Erysipelotrichia</taxon>
        <taxon>Erysipelotrichales</taxon>
        <taxon>Erysipelotrichaceae</taxon>
        <taxon>Floccifex</taxon>
    </lineage>
</organism>
<keyword evidence="3 13" id="KW-0540">Nuclease</keyword>
<dbReference type="InterPro" id="IPR055228">
    <property type="entry name" value="Cas9_RuvC"/>
</dbReference>
<comment type="similarity">
    <text evidence="2">Belongs to the CRISPR-associated protein Cas9 family. Subtype II-A subfamily.</text>
</comment>
<keyword evidence="9 13" id="KW-0051">Antiviral defense</keyword>
<dbReference type="GO" id="GO:0003677">
    <property type="term" value="F:DNA binding"/>
    <property type="evidence" value="ECO:0007669"/>
    <property type="project" value="UniProtKB-UniRule"/>
</dbReference>
<dbReference type="GO" id="GO:0051607">
    <property type="term" value="P:defense response to virus"/>
    <property type="evidence" value="ECO:0007669"/>
    <property type="project" value="UniProtKB-UniRule"/>
</dbReference>
<dbReference type="Pfam" id="PF13395">
    <property type="entry name" value="HNH_4"/>
    <property type="match status" value="1"/>
</dbReference>
<dbReference type="InterPro" id="IPR003615">
    <property type="entry name" value="HNH_nuc"/>
</dbReference>
<evidence type="ECO:0000256" key="6">
    <source>
        <dbReference type="ARBA" id="ARBA00022801"/>
    </source>
</evidence>
<sequence>MKEDNNNFKERNMKMAKLVLGLDIGITSVGYGIIDVENNEFVDYGVRLFKEGTAADNEKRRNARGRRRLTRRKANRIGDMQKLLKENGLMSDNYQPQSDVYELRVKGLTNPLTNDELVSVILHLTKHRGSSIETVDEMEDTSPDSLSTKEILSENAKLLKEGKYICEIQLDRLNDNNKIRGHANNFRTEDYIKEARQILSNQELDEDVCDKIIEIISRKRAYYEGPGSEKSPTPYGRWFYDENGQIVYEDLIERMRGKCSVFPNEFRAPKMSVSAEIFNLLNDLNNLSIDDEKLDVSQKQEIFSYVSKNKKITPKQLSKIVGADEDKISGFRIDKNKKHLLTEFKGYTELKKAFEKENIDISLNDYELLDSISEVLTNYKGMEERKDKLLALEVDEKVVDHLVTNTKFTGYHSLSLKAIRLLNEELYKTSLNQIQVLHQLKLFDKARISHKGKKNIVADDTAILSPVVKRAQNETFKVVNALRKKYGEFDSIVVEMTRDKNSAERKKRINNRQKYFENRNKEVDQLLKDRGLDPDKINGKTKAKIRLYLEQDGKSAYTFQTIDLDLLIKDRDYTEIDHIIPISISLDDSQSNKVLITRMENQLKGNLTPFMAYQSGKFDGMGCSWNQYRIIVGSNKKLNYKKKVNLLYDKDITKFDNIQEFINRNLIDTSYACRTVLNTLSDYFKDNEIDTKVHTLNGKITDKFRTQIQLEKERDEDFLHHAIDGLIVASVKKMNLLNGYLSKYTFDNFYDELTGEIKTIPDDKAYMDPLYIAFIAQLKNIYLDSNRYYKGQISRDSLYYPPIKISHKVDTKPNRQIADETIYSIRKKGDEDKLIGKYDIYAPKDTTGNKVSVMIEGIINNESTLLMKDNDPQTYKILEDIVMHDFEMFKDSKEHYKKETKKGITKYKLVGENPLSRYKKEFGTIHKYSKKGNGPEIKELKYYGNSVYEYIDISHKYPASDLCHKVALKQLKCYRVDLYLCPDGFYRFINIRYNDIHYEKCSKKYVIDRKWYDNQKKKETNINRFEIFVFIT</sequence>
<dbReference type="AlphaFoldDB" id="A0A7X2T433"/>
<gene>
    <name evidence="13 15" type="primary">cas9</name>
    <name evidence="15" type="ORF">FYJ50_04440</name>
</gene>
<evidence type="ECO:0000256" key="4">
    <source>
        <dbReference type="ARBA" id="ARBA00022723"/>
    </source>
</evidence>
<dbReference type="Proteomes" id="UP000470082">
    <property type="component" value="Unassembled WGS sequence"/>
</dbReference>
<dbReference type="GO" id="GO:0046872">
    <property type="term" value="F:metal ion binding"/>
    <property type="evidence" value="ECO:0007669"/>
    <property type="project" value="UniProtKB-UniRule"/>
</dbReference>